<evidence type="ECO:0000313" key="15">
    <source>
        <dbReference type="EMBL" id="SDM28963.1"/>
    </source>
</evidence>
<dbReference type="GO" id="GO:0044718">
    <property type="term" value="P:siderophore transmembrane transport"/>
    <property type="evidence" value="ECO:0007669"/>
    <property type="project" value="TreeGrafter"/>
</dbReference>
<dbReference type="PANTHER" id="PTHR30069">
    <property type="entry name" value="TONB-DEPENDENT OUTER MEMBRANE RECEPTOR"/>
    <property type="match status" value="1"/>
</dbReference>
<protein>
    <submittedName>
        <fullName evidence="15">Vitamin B12 transporter</fullName>
    </submittedName>
</protein>
<dbReference type="Gene3D" id="2.40.170.20">
    <property type="entry name" value="TonB-dependent receptor, beta-barrel domain"/>
    <property type="match status" value="1"/>
</dbReference>
<evidence type="ECO:0000256" key="10">
    <source>
        <dbReference type="PROSITE-ProRule" id="PRU01360"/>
    </source>
</evidence>
<dbReference type="RefSeq" id="WP_091648014.1">
    <property type="nucleotide sequence ID" value="NZ_FNHQ01000004.1"/>
</dbReference>
<feature type="domain" description="TonB-dependent receptor plug" evidence="14">
    <location>
        <begin position="48"/>
        <end position="157"/>
    </location>
</feature>
<dbReference type="PANTHER" id="PTHR30069:SF29">
    <property type="entry name" value="HEMOGLOBIN AND HEMOGLOBIN-HAPTOGLOBIN-BINDING PROTEIN 1-RELATED"/>
    <property type="match status" value="1"/>
</dbReference>
<evidence type="ECO:0000256" key="2">
    <source>
        <dbReference type="ARBA" id="ARBA00022448"/>
    </source>
</evidence>
<feature type="domain" description="TonB-dependent receptor-like beta-barrel" evidence="13">
    <location>
        <begin position="196"/>
        <end position="597"/>
    </location>
</feature>
<evidence type="ECO:0000259" key="13">
    <source>
        <dbReference type="Pfam" id="PF00593"/>
    </source>
</evidence>
<evidence type="ECO:0000256" key="9">
    <source>
        <dbReference type="ARBA" id="ARBA00023237"/>
    </source>
</evidence>
<keyword evidence="3 10" id="KW-1134">Transmembrane beta strand</keyword>
<dbReference type="InterPro" id="IPR036942">
    <property type="entry name" value="Beta-barrel_TonB_sf"/>
</dbReference>
<feature type="chain" id="PRO_5038579457" evidence="12">
    <location>
        <begin position="21"/>
        <end position="629"/>
    </location>
</feature>
<keyword evidence="8" id="KW-0675">Receptor</keyword>
<proteinExistence type="inferred from homology"/>
<dbReference type="Pfam" id="PF07715">
    <property type="entry name" value="Plug"/>
    <property type="match status" value="1"/>
</dbReference>
<evidence type="ECO:0000256" key="11">
    <source>
        <dbReference type="RuleBase" id="RU003357"/>
    </source>
</evidence>
<feature type="signal peptide" evidence="12">
    <location>
        <begin position="1"/>
        <end position="20"/>
    </location>
</feature>
<dbReference type="EMBL" id="FNHQ01000004">
    <property type="protein sequence ID" value="SDM28963.1"/>
    <property type="molecule type" value="Genomic_DNA"/>
</dbReference>
<evidence type="ECO:0000256" key="4">
    <source>
        <dbReference type="ARBA" id="ARBA00022692"/>
    </source>
</evidence>
<keyword evidence="9 10" id="KW-0998">Cell outer membrane</keyword>
<dbReference type="InterPro" id="IPR000531">
    <property type="entry name" value="Beta-barrel_TonB"/>
</dbReference>
<evidence type="ECO:0000256" key="5">
    <source>
        <dbReference type="ARBA" id="ARBA00022729"/>
    </source>
</evidence>
<dbReference type="InterPro" id="IPR012910">
    <property type="entry name" value="Plug_dom"/>
</dbReference>
<dbReference type="InterPro" id="IPR037066">
    <property type="entry name" value="Plug_dom_sf"/>
</dbReference>
<dbReference type="GO" id="GO:0015344">
    <property type="term" value="F:siderophore uptake transmembrane transporter activity"/>
    <property type="evidence" value="ECO:0007669"/>
    <property type="project" value="TreeGrafter"/>
</dbReference>
<keyword evidence="5 12" id="KW-0732">Signal</keyword>
<comment type="similarity">
    <text evidence="10 11">Belongs to the TonB-dependent receptor family.</text>
</comment>
<keyword evidence="4 10" id="KW-0812">Transmembrane</keyword>
<evidence type="ECO:0000256" key="3">
    <source>
        <dbReference type="ARBA" id="ARBA00022452"/>
    </source>
</evidence>
<keyword evidence="6 11" id="KW-0798">TonB box</keyword>
<dbReference type="InterPro" id="IPR010916">
    <property type="entry name" value="TonB_box_CS"/>
</dbReference>
<dbReference type="CDD" id="cd01347">
    <property type="entry name" value="ligand_gated_channel"/>
    <property type="match status" value="1"/>
</dbReference>
<dbReference type="SUPFAM" id="SSF56935">
    <property type="entry name" value="Porins"/>
    <property type="match status" value="1"/>
</dbReference>
<name>A0A1G9S0G1_9FIRM</name>
<dbReference type="Pfam" id="PF00593">
    <property type="entry name" value="TonB_dep_Rec_b-barrel"/>
    <property type="match status" value="1"/>
</dbReference>
<evidence type="ECO:0000256" key="7">
    <source>
        <dbReference type="ARBA" id="ARBA00023136"/>
    </source>
</evidence>
<sequence>MTYRKITSFLVFLSITGGMAVNASALHSSDTDDVDTVVVTANRIPTKKIETAAAVSVITSQQIEDNHYTSIGEVLQQVNGVVVSESTPGTLDLLRINGDDRVVVLVDGRRMNSDMGTGYGRSNINLATFPSIQNIDRIEVVRGNGSALYGSDAVGGVVNIITKKGKKNQSTLDVNTGSWGTPSYTLTNEGVHDKTSWFVSAGYDKRNYLKYNGADGNAKLDNTDFKDNTLTMRVDQQLSNNSSLRFDYDHKTFDGKLPGTISYPSPTALQRLTNNWAVTYNFKENSDTPAYIRYYDNYMTTFNESRFTSRTKGVDVQNTWNISSNQKVTGGLEWRESNSSNLSRGYSDVVIMNQGAYAEDIIKLNKKLTVTPGIRLDNNSRFGFHKTPKIALNYAAGAATNFFASWGRVFSAPQVEDMFYNVYYSAYGYGMYGNPNLKPETGYSETIGMNHNFDDKTSLSVSLFKSEIHDAIRWYADAYYNWYAGNLNNEKKSGIDITFKKKMNTVWNYDLGYSYINTETDTGNGTGLTADIKNSQPNGYHAGLHYAKNAWKANLLMTAGTGRNTTVYSHSSYVIWDGSVSYDAAKNTTIYFKMNNITNRQYETYASGYGIGDYPMPGRYFQLGVKYTF</sequence>
<evidence type="ECO:0000256" key="1">
    <source>
        <dbReference type="ARBA" id="ARBA00004571"/>
    </source>
</evidence>
<comment type="subcellular location">
    <subcellularLocation>
        <location evidence="1 10">Cell outer membrane</location>
        <topology evidence="1 10">Multi-pass membrane protein</topology>
    </subcellularLocation>
</comment>
<dbReference type="PROSITE" id="PS00430">
    <property type="entry name" value="TONB_DEPENDENT_REC_1"/>
    <property type="match status" value="1"/>
</dbReference>
<dbReference type="Proteomes" id="UP000199309">
    <property type="component" value="Unassembled WGS sequence"/>
</dbReference>
<dbReference type="PROSITE" id="PS52016">
    <property type="entry name" value="TONB_DEPENDENT_REC_3"/>
    <property type="match status" value="1"/>
</dbReference>
<reference evidence="15 16" key="1">
    <citation type="submission" date="2016-10" db="EMBL/GenBank/DDBJ databases">
        <authorList>
            <person name="de Groot N.N."/>
        </authorList>
    </citation>
    <scope>NUCLEOTIDE SEQUENCE [LARGE SCALE GENOMIC DNA]</scope>
    <source>
        <strain evidence="15 16">DSM 16981</strain>
    </source>
</reference>
<keyword evidence="2 10" id="KW-0813">Transport</keyword>
<dbReference type="AlphaFoldDB" id="A0A1G9S0G1"/>
<accession>A0A1G9S0G1</accession>
<dbReference type="GO" id="GO:0009279">
    <property type="term" value="C:cell outer membrane"/>
    <property type="evidence" value="ECO:0007669"/>
    <property type="project" value="UniProtKB-SubCell"/>
</dbReference>
<evidence type="ECO:0000256" key="6">
    <source>
        <dbReference type="ARBA" id="ARBA00023077"/>
    </source>
</evidence>
<dbReference type="OrthoDB" id="337377at2"/>
<dbReference type="STRING" id="349095.SAMN05660299_00591"/>
<keyword evidence="7 10" id="KW-0472">Membrane</keyword>
<keyword evidence="16" id="KW-1185">Reference proteome</keyword>
<organism evidence="15 16">
    <name type="scientific">Megasphaera paucivorans</name>
    <dbReference type="NCBI Taxonomy" id="349095"/>
    <lineage>
        <taxon>Bacteria</taxon>
        <taxon>Bacillati</taxon>
        <taxon>Bacillota</taxon>
        <taxon>Negativicutes</taxon>
        <taxon>Veillonellales</taxon>
        <taxon>Veillonellaceae</taxon>
        <taxon>Megasphaera</taxon>
    </lineage>
</organism>
<evidence type="ECO:0000256" key="12">
    <source>
        <dbReference type="SAM" id="SignalP"/>
    </source>
</evidence>
<dbReference type="InterPro" id="IPR039426">
    <property type="entry name" value="TonB-dep_rcpt-like"/>
</dbReference>
<dbReference type="Gene3D" id="2.170.130.10">
    <property type="entry name" value="TonB-dependent receptor, plug domain"/>
    <property type="match status" value="1"/>
</dbReference>
<evidence type="ECO:0000259" key="14">
    <source>
        <dbReference type="Pfam" id="PF07715"/>
    </source>
</evidence>
<gene>
    <name evidence="15" type="ORF">SAMN05660299_00591</name>
</gene>
<evidence type="ECO:0000256" key="8">
    <source>
        <dbReference type="ARBA" id="ARBA00023170"/>
    </source>
</evidence>
<evidence type="ECO:0000313" key="16">
    <source>
        <dbReference type="Proteomes" id="UP000199309"/>
    </source>
</evidence>